<protein>
    <submittedName>
        <fullName evidence="2">Uncharacterized protein</fullName>
    </submittedName>
</protein>
<organism evidence="2 3">
    <name type="scientific">Nesidiocoris tenuis</name>
    <dbReference type="NCBI Taxonomy" id="355587"/>
    <lineage>
        <taxon>Eukaryota</taxon>
        <taxon>Metazoa</taxon>
        <taxon>Ecdysozoa</taxon>
        <taxon>Arthropoda</taxon>
        <taxon>Hexapoda</taxon>
        <taxon>Insecta</taxon>
        <taxon>Pterygota</taxon>
        <taxon>Neoptera</taxon>
        <taxon>Paraneoptera</taxon>
        <taxon>Hemiptera</taxon>
        <taxon>Heteroptera</taxon>
        <taxon>Panheteroptera</taxon>
        <taxon>Cimicomorpha</taxon>
        <taxon>Miridae</taxon>
        <taxon>Dicyphina</taxon>
        <taxon>Nesidiocoris</taxon>
    </lineage>
</organism>
<feature type="region of interest" description="Disordered" evidence="1">
    <location>
        <begin position="23"/>
        <end position="197"/>
    </location>
</feature>
<feature type="non-terminal residue" evidence="2">
    <location>
        <position position="1"/>
    </location>
</feature>
<evidence type="ECO:0000313" key="3">
    <source>
        <dbReference type="Proteomes" id="UP000479000"/>
    </source>
</evidence>
<keyword evidence="3" id="KW-1185">Reference proteome</keyword>
<name>A0A6H5GJ03_9HEMI</name>
<sequence length="212" mass="22853">PILDSPGPVTTVNKQIQAMYGHPHEPRIQRLQGAKLHGPPPVPRPPPGGRLPADGSPPRLARPPAGAPRHLRRPPHVWNARLADRQPRLAPARPVVGDARRRRLHSPHRLHSGPGLTHGSAAGAGAGRIRSRAARADEPDRLGRLKRPAEEFGQRSVPPPVARSQTVRPFLEQGLGRGQTPPGVQEPAANFPETGQIRSLVIREGFSGLGRN</sequence>
<evidence type="ECO:0000256" key="1">
    <source>
        <dbReference type="SAM" id="MobiDB-lite"/>
    </source>
</evidence>
<accession>A0A6H5GJ03</accession>
<feature type="compositionally biased region" description="Basic residues" evidence="1">
    <location>
        <begin position="100"/>
        <end position="111"/>
    </location>
</feature>
<feature type="compositionally biased region" description="Basic and acidic residues" evidence="1">
    <location>
        <begin position="134"/>
        <end position="153"/>
    </location>
</feature>
<dbReference type="EMBL" id="CADCXU010012826">
    <property type="protein sequence ID" value="CAB0002705.1"/>
    <property type="molecule type" value="Genomic_DNA"/>
</dbReference>
<reference evidence="2 3" key="1">
    <citation type="submission" date="2020-02" db="EMBL/GenBank/DDBJ databases">
        <authorList>
            <person name="Ferguson B K."/>
        </authorList>
    </citation>
    <scope>NUCLEOTIDE SEQUENCE [LARGE SCALE GENOMIC DNA]</scope>
</reference>
<evidence type="ECO:0000313" key="2">
    <source>
        <dbReference type="EMBL" id="CAB0002705.1"/>
    </source>
</evidence>
<feature type="compositionally biased region" description="Pro residues" evidence="1">
    <location>
        <begin position="38"/>
        <end position="49"/>
    </location>
</feature>
<gene>
    <name evidence="2" type="ORF">NTEN_LOCUS8492</name>
</gene>
<dbReference type="AlphaFoldDB" id="A0A6H5GJ03"/>
<feature type="compositionally biased region" description="Low complexity" evidence="1">
    <location>
        <begin position="57"/>
        <end position="68"/>
    </location>
</feature>
<dbReference type="Proteomes" id="UP000479000">
    <property type="component" value="Unassembled WGS sequence"/>
</dbReference>
<proteinExistence type="predicted"/>